<reference evidence="1" key="1">
    <citation type="journal article" date="2023" name="Plant J.">
        <title>The genome of the king protea, Protea cynaroides.</title>
        <authorList>
            <person name="Chang J."/>
            <person name="Duong T.A."/>
            <person name="Schoeman C."/>
            <person name="Ma X."/>
            <person name="Roodt D."/>
            <person name="Barker N."/>
            <person name="Li Z."/>
            <person name="Van de Peer Y."/>
            <person name="Mizrachi E."/>
        </authorList>
    </citation>
    <scope>NUCLEOTIDE SEQUENCE</scope>
    <source>
        <tissue evidence="1">Young leaves</tissue>
    </source>
</reference>
<protein>
    <submittedName>
        <fullName evidence="1">Uncharacterized protein</fullName>
    </submittedName>
</protein>
<evidence type="ECO:0000313" key="1">
    <source>
        <dbReference type="EMBL" id="KAJ4963391.1"/>
    </source>
</evidence>
<dbReference type="AlphaFoldDB" id="A0A9Q0K520"/>
<sequence length="109" mass="12827">MGEDKIYNYHHSKRYYSMLYQDLNCLPFSIVMEELSENQQIDDSVLGWKLFSKNIFGDIHVHYFLHSWLGKSVMALNQKVSLMYGIFINLHSQIDESVPGYRLFCGIII</sequence>
<gene>
    <name evidence="1" type="ORF">NE237_023330</name>
</gene>
<name>A0A9Q0K520_9MAGN</name>
<organism evidence="1 2">
    <name type="scientific">Protea cynaroides</name>
    <dbReference type="NCBI Taxonomy" id="273540"/>
    <lineage>
        <taxon>Eukaryota</taxon>
        <taxon>Viridiplantae</taxon>
        <taxon>Streptophyta</taxon>
        <taxon>Embryophyta</taxon>
        <taxon>Tracheophyta</taxon>
        <taxon>Spermatophyta</taxon>
        <taxon>Magnoliopsida</taxon>
        <taxon>Proteales</taxon>
        <taxon>Proteaceae</taxon>
        <taxon>Protea</taxon>
    </lineage>
</organism>
<dbReference type="EMBL" id="JAMYWD010000008">
    <property type="protein sequence ID" value="KAJ4963391.1"/>
    <property type="molecule type" value="Genomic_DNA"/>
</dbReference>
<proteinExistence type="predicted"/>
<evidence type="ECO:0000313" key="2">
    <source>
        <dbReference type="Proteomes" id="UP001141806"/>
    </source>
</evidence>
<accession>A0A9Q0K520</accession>
<keyword evidence="2" id="KW-1185">Reference proteome</keyword>
<comment type="caution">
    <text evidence="1">The sequence shown here is derived from an EMBL/GenBank/DDBJ whole genome shotgun (WGS) entry which is preliminary data.</text>
</comment>
<dbReference type="Proteomes" id="UP001141806">
    <property type="component" value="Unassembled WGS sequence"/>
</dbReference>